<evidence type="ECO:0000259" key="15">
    <source>
        <dbReference type="Pfam" id="PF00905"/>
    </source>
</evidence>
<gene>
    <name evidence="17" type="primary">pbpF</name>
    <name evidence="17" type="ORF">CUROG_09755</name>
</gene>
<feature type="domain" description="Penicillin-binding protein transpeptidase" evidence="15">
    <location>
        <begin position="363"/>
        <end position="633"/>
    </location>
</feature>
<feature type="compositionally biased region" description="Basic and acidic residues" evidence="14">
    <location>
        <begin position="728"/>
        <end position="737"/>
    </location>
</feature>
<dbReference type="Gene3D" id="1.10.3810.10">
    <property type="entry name" value="Biosynthetic peptidoglycan transglycosylase-like"/>
    <property type="match status" value="1"/>
</dbReference>
<dbReference type="GO" id="GO:0008360">
    <property type="term" value="P:regulation of cell shape"/>
    <property type="evidence" value="ECO:0007669"/>
    <property type="project" value="UniProtKB-KW"/>
</dbReference>
<dbReference type="GO" id="GO:0071555">
    <property type="term" value="P:cell wall organization"/>
    <property type="evidence" value="ECO:0007669"/>
    <property type="project" value="UniProtKB-KW"/>
</dbReference>
<evidence type="ECO:0000256" key="9">
    <source>
        <dbReference type="ARBA" id="ARBA00022984"/>
    </source>
</evidence>
<proteinExistence type="inferred from homology"/>
<dbReference type="GO" id="GO:0009002">
    <property type="term" value="F:serine-type D-Ala-D-Ala carboxypeptidase activity"/>
    <property type="evidence" value="ECO:0007669"/>
    <property type="project" value="UniProtKB-EC"/>
</dbReference>
<comment type="catalytic activity">
    <reaction evidence="12">
        <text>Preferential cleavage: (Ac)2-L-Lys-D-Ala-|-D-Ala. Also transpeptidation of peptidyl-alanyl moieties that are N-acyl substituents of D-alanine.</text>
        <dbReference type="EC" id="3.4.16.4"/>
    </reaction>
</comment>
<evidence type="ECO:0000313" key="18">
    <source>
        <dbReference type="Proteomes" id="UP000326711"/>
    </source>
</evidence>
<dbReference type="InterPro" id="IPR023346">
    <property type="entry name" value="Lysozyme-like_dom_sf"/>
</dbReference>
<keyword evidence="3" id="KW-0121">Carboxypeptidase</keyword>
<evidence type="ECO:0000256" key="14">
    <source>
        <dbReference type="SAM" id="MobiDB-lite"/>
    </source>
</evidence>
<dbReference type="SUPFAM" id="SSF53955">
    <property type="entry name" value="Lysozyme-like"/>
    <property type="match status" value="1"/>
</dbReference>
<keyword evidence="4" id="KW-0645">Protease</keyword>
<keyword evidence="18" id="KW-1185">Reference proteome</keyword>
<dbReference type="RefSeq" id="WP_151903545.1">
    <property type="nucleotide sequence ID" value="NZ_CP045032.1"/>
</dbReference>
<dbReference type="Proteomes" id="UP000326711">
    <property type="component" value="Chromosome"/>
</dbReference>
<keyword evidence="10" id="KW-0511">Multifunctional enzyme</keyword>
<dbReference type="PANTHER" id="PTHR32282">
    <property type="entry name" value="BINDING PROTEIN TRANSPEPTIDASE, PUTATIVE-RELATED"/>
    <property type="match status" value="1"/>
</dbReference>
<dbReference type="GO" id="GO:0008955">
    <property type="term" value="F:peptidoglycan glycosyltransferase activity"/>
    <property type="evidence" value="ECO:0007669"/>
    <property type="project" value="UniProtKB-EC"/>
</dbReference>
<evidence type="ECO:0000256" key="8">
    <source>
        <dbReference type="ARBA" id="ARBA00022960"/>
    </source>
</evidence>
<dbReference type="Pfam" id="PF00912">
    <property type="entry name" value="Transgly"/>
    <property type="match status" value="1"/>
</dbReference>
<evidence type="ECO:0000313" key="17">
    <source>
        <dbReference type="EMBL" id="QFQ03292.1"/>
    </source>
</evidence>
<dbReference type="InterPro" id="IPR001264">
    <property type="entry name" value="Glyco_trans_51"/>
</dbReference>
<dbReference type="GO" id="GO:0008658">
    <property type="term" value="F:penicillin binding"/>
    <property type="evidence" value="ECO:0007669"/>
    <property type="project" value="InterPro"/>
</dbReference>
<dbReference type="InterPro" id="IPR050396">
    <property type="entry name" value="Glycosyltr_51/Transpeptidase"/>
</dbReference>
<dbReference type="GO" id="GO:0006508">
    <property type="term" value="P:proteolysis"/>
    <property type="evidence" value="ECO:0007669"/>
    <property type="project" value="UniProtKB-KW"/>
</dbReference>
<dbReference type="GO" id="GO:0030288">
    <property type="term" value="C:outer membrane-bounded periplasmic space"/>
    <property type="evidence" value="ECO:0007669"/>
    <property type="project" value="TreeGrafter"/>
</dbReference>
<dbReference type="InterPro" id="IPR001460">
    <property type="entry name" value="PCN-bd_Tpept"/>
</dbReference>
<keyword evidence="8" id="KW-0133">Cell shape</keyword>
<comment type="catalytic activity">
    <reaction evidence="13">
        <text>[GlcNAc-(1-&gt;4)-Mur2Ac(oyl-L-Ala-gamma-D-Glu-L-Lys-D-Ala-D-Ala)](n)-di-trans,octa-cis-undecaprenyl diphosphate + beta-D-GlcNAc-(1-&gt;4)-Mur2Ac(oyl-L-Ala-gamma-D-Glu-L-Lys-D-Ala-D-Ala)-di-trans,octa-cis-undecaprenyl diphosphate = [GlcNAc-(1-&gt;4)-Mur2Ac(oyl-L-Ala-gamma-D-Glu-L-Lys-D-Ala-D-Ala)](n+1)-di-trans,octa-cis-undecaprenyl diphosphate + di-trans,octa-cis-undecaprenyl diphosphate + H(+)</text>
        <dbReference type="Rhea" id="RHEA:23708"/>
        <dbReference type="Rhea" id="RHEA-COMP:9602"/>
        <dbReference type="Rhea" id="RHEA-COMP:9603"/>
        <dbReference type="ChEBI" id="CHEBI:15378"/>
        <dbReference type="ChEBI" id="CHEBI:58405"/>
        <dbReference type="ChEBI" id="CHEBI:60033"/>
        <dbReference type="ChEBI" id="CHEBI:78435"/>
        <dbReference type="EC" id="2.4.99.28"/>
    </reaction>
</comment>
<evidence type="ECO:0000256" key="3">
    <source>
        <dbReference type="ARBA" id="ARBA00022645"/>
    </source>
</evidence>
<keyword evidence="5" id="KW-0328">Glycosyltransferase</keyword>
<dbReference type="OrthoDB" id="9766909at2"/>
<evidence type="ECO:0000256" key="11">
    <source>
        <dbReference type="ARBA" id="ARBA00023316"/>
    </source>
</evidence>
<dbReference type="InterPro" id="IPR036950">
    <property type="entry name" value="PBP_transglycosylase"/>
</dbReference>
<dbReference type="KEGG" id="cuo:CUROG_09755"/>
<evidence type="ECO:0000256" key="2">
    <source>
        <dbReference type="ARBA" id="ARBA00007739"/>
    </source>
</evidence>
<keyword evidence="11" id="KW-0961">Cell wall biogenesis/degradation</keyword>
<organism evidence="17 18">
    <name type="scientific">Corynebacterium urogenitale</name>
    <dbReference type="NCBI Taxonomy" id="2487892"/>
    <lineage>
        <taxon>Bacteria</taxon>
        <taxon>Bacillati</taxon>
        <taxon>Actinomycetota</taxon>
        <taxon>Actinomycetes</taxon>
        <taxon>Mycobacteriales</taxon>
        <taxon>Corynebacteriaceae</taxon>
        <taxon>Corynebacterium</taxon>
    </lineage>
</organism>
<evidence type="ECO:0000256" key="7">
    <source>
        <dbReference type="ARBA" id="ARBA00022801"/>
    </source>
</evidence>
<keyword evidence="7" id="KW-0378">Hydrolase</keyword>
<evidence type="ECO:0000256" key="1">
    <source>
        <dbReference type="ARBA" id="ARBA00007090"/>
    </source>
</evidence>
<evidence type="ECO:0000259" key="16">
    <source>
        <dbReference type="Pfam" id="PF00912"/>
    </source>
</evidence>
<protein>
    <submittedName>
        <fullName evidence="17">Penicillin-binding protein 1F</fullName>
    </submittedName>
</protein>
<dbReference type="PANTHER" id="PTHR32282:SF33">
    <property type="entry name" value="PEPTIDOGLYCAN GLYCOSYLTRANSFERASE"/>
    <property type="match status" value="1"/>
</dbReference>
<dbReference type="Pfam" id="PF00905">
    <property type="entry name" value="Transpeptidase"/>
    <property type="match status" value="1"/>
</dbReference>
<dbReference type="Gene3D" id="3.40.710.10">
    <property type="entry name" value="DD-peptidase/beta-lactamase superfamily"/>
    <property type="match status" value="1"/>
</dbReference>
<sequence precursor="true">MNSASNSPLGAMGKLFATIVVGGLLCALALAPFATAGGWAINSSVDTMNSNLQDISENDSVPLTTTITDRDGKPLAWLYDQRRYAVESDEISQEMKDSIVAIEDRRFYEHGGVDLRGTLRALAANLTSGGVSEGASTLNQQYVKNYLLLINAENDDERNAAIETSIPRKLREMRMASDLDKEFSKDEILTRYLNLISFGRGAYGIEAAARTFFGIPASKLNTAQSAFLAGVVQSTSALDPYENPEGAKNRRNAVLQARVTAGTLTQKEADAAAAQPLGVLKKPKSDPNGCIGAGGAGFFCDYVLEYLEGKGFSREQLASGGYTIKTTLDRNAQEAAEQATANNVSPEQPGVSATANFIAPRNDNHEVVAMASSRTYGLDSNKQETVNPVTHSMQGHGAGSIFKIFPAALAIEDGMGLNTVLAVPNRVEVDGMGAGGAENCPPTKYCVENVSSYKPTMTLKEALAQSPNTPFITVLKDVGVGRAVDLAVKLGLRSYAEKGTHDEDTSLQQYIKDANMGSFALGPTAVDPLELSNVAASIADNGRWCEPLPVLRITDRNGKAVKLDKTPCEQALKKETANALSNAMGSDVSSGTASASASATGWSGPMSAKTGTTETSYSAAFMGFTPGWAGSTYIFNDGGTAQNLCTGPVRQCADGNLYGGLEPARIYFSSTLPVIGDYGGPQLPSYDRKFDRGTNPPKDAAPPASSQPEQGGNAPAPAERPRRPQRTPRQDWERFRNDAEEFLSNLDSALRGF</sequence>
<evidence type="ECO:0000256" key="5">
    <source>
        <dbReference type="ARBA" id="ARBA00022676"/>
    </source>
</evidence>
<evidence type="ECO:0000256" key="10">
    <source>
        <dbReference type="ARBA" id="ARBA00023268"/>
    </source>
</evidence>
<dbReference type="GO" id="GO:0009252">
    <property type="term" value="P:peptidoglycan biosynthetic process"/>
    <property type="evidence" value="ECO:0007669"/>
    <property type="project" value="UniProtKB-KW"/>
</dbReference>
<name>A0A5J6ZAJ3_9CORY</name>
<evidence type="ECO:0000256" key="4">
    <source>
        <dbReference type="ARBA" id="ARBA00022670"/>
    </source>
</evidence>
<accession>A0A5J6ZAJ3</accession>
<evidence type="ECO:0000256" key="12">
    <source>
        <dbReference type="ARBA" id="ARBA00034000"/>
    </source>
</evidence>
<dbReference type="InterPro" id="IPR012338">
    <property type="entry name" value="Beta-lactam/transpept-like"/>
</dbReference>
<feature type="domain" description="Glycosyl transferase family 51" evidence="16">
    <location>
        <begin position="72"/>
        <end position="256"/>
    </location>
</feature>
<comment type="similarity">
    <text evidence="2">In the N-terminal section; belongs to the glycosyltransferase 51 family.</text>
</comment>
<keyword evidence="6" id="KW-0808">Transferase</keyword>
<reference evidence="18" key="1">
    <citation type="submission" date="2019-10" db="EMBL/GenBank/DDBJ databases">
        <title>Complete genome sequence of Corynebacterium urogenitalis DSM 108747, isolated from the genital tract of a cow.</title>
        <authorList>
            <person name="Ruckert C."/>
            <person name="Ballas P."/>
            <person name="Wagener K."/>
            <person name="Drillich M."/>
            <person name="Kaempfer P."/>
            <person name="Busse H.-J."/>
            <person name="Ehling-Schulz M."/>
        </authorList>
    </citation>
    <scope>NUCLEOTIDE SEQUENCE [LARGE SCALE GENOMIC DNA]</scope>
    <source>
        <strain evidence="18">LMM 1652</strain>
    </source>
</reference>
<keyword evidence="9" id="KW-0573">Peptidoglycan synthesis</keyword>
<feature type="region of interest" description="Disordered" evidence="14">
    <location>
        <begin position="683"/>
        <end position="737"/>
    </location>
</feature>
<dbReference type="AlphaFoldDB" id="A0A5J6ZAJ3"/>
<comment type="similarity">
    <text evidence="1">In the C-terminal section; belongs to the transpeptidase family.</text>
</comment>
<dbReference type="FunFam" id="1.10.3810.10:FF:000001">
    <property type="entry name" value="Penicillin-binding protein 1A"/>
    <property type="match status" value="1"/>
</dbReference>
<dbReference type="EMBL" id="CP045032">
    <property type="protein sequence ID" value="QFQ03292.1"/>
    <property type="molecule type" value="Genomic_DNA"/>
</dbReference>
<evidence type="ECO:0000256" key="13">
    <source>
        <dbReference type="ARBA" id="ARBA00049902"/>
    </source>
</evidence>
<evidence type="ECO:0000256" key="6">
    <source>
        <dbReference type="ARBA" id="ARBA00022679"/>
    </source>
</evidence>
<dbReference type="SUPFAM" id="SSF56601">
    <property type="entry name" value="beta-lactamase/transpeptidase-like"/>
    <property type="match status" value="1"/>
</dbReference>